<keyword evidence="1" id="KW-0732">Signal</keyword>
<evidence type="ECO:0008006" key="4">
    <source>
        <dbReference type="Google" id="ProtNLM"/>
    </source>
</evidence>
<keyword evidence="3" id="KW-1185">Reference proteome</keyword>
<organism evidence="2 3">
    <name type="scientific">Polyangium sorediatum</name>
    <dbReference type="NCBI Taxonomy" id="889274"/>
    <lineage>
        <taxon>Bacteria</taxon>
        <taxon>Pseudomonadati</taxon>
        <taxon>Myxococcota</taxon>
        <taxon>Polyangia</taxon>
        <taxon>Polyangiales</taxon>
        <taxon>Polyangiaceae</taxon>
        <taxon>Polyangium</taxon>
    </lineage>
</organism>
<feature type="chain" id="PRO_5046862891" description="Lipoprotein" evidence="1">
    <location>
        <begin position="38"/>
        <end position="151"/>
    </location>
</feature>
<protein>
    <recommendedName>
        <fullName evidence="4">Lipoprotein</fullName>
    </recommendedName>
</protein>
<dbReference type="PROSITE" id="PS51257">
    <property type="entry name" value="PROKAR_LIPOPROTEIN"/>
    <property type="match status" value="1"/>
</dbReference>
<dbReference type="Proteomes" id="UP001160301">
    <property type="component" value="Unassembled WGS sequence"/>
</dbReference>
<dbReference type="RefSeq" id="WP_284720396.1">
    <property type="nucleotide sequence ID" value="NZ_JARZHI010000008.1"/>
</dbReference>
<evidence type="ECO:0000256" key="1">
    <source>
        <dbReference type="SAM" id="SignalP"/>
    </source>
</evidence>
<proteinExistence type="predicted"/>
<sequence length="151" mass="15836">MKPDIAPPHRKPAMNTPRLSLLLALGLASCASPPGDAQVDAPSPLASSCPTNELAFTQATGCMNDGSVEFCLPTGNEALLAHVREIAPSIEAGSSRGRAGCNLPAETLYFFPTGEAECVAHHGALVDAAWDKLCRIAALPEVRAIVPTWYE</sequence>
<comment type="caution">
    <text evidence="2">The sequence shown here is derived from an EMBL/GenBank/DDBJ whole genome shotgun (WGS) entry which is preliminary data.</text>
</comment>
<dbReference type="EMBL" id="JARZHI010000008">
    <property type="protein sequence ID" value="MDI1430249.1"/>
    <property type="molecule type" value="Genomic_DNA"/>
</dbReference>
<evidence type="ECO:0000313" key="3">
    <source>
        <dbReference type="Proteomes" id="UP001160301"/>
    </source>
</evidence>
<evidence type="ECO:0000313" key="2">
    <source>
        <dbReference type="EMBL" id="MDI1430249.1"/>
    </source>
</evidence>
<name>A0ABT6NPJ8_9BACT</name>
<gene>
    <name evidence="2" type="ORF">QHF89_12110</name>
</gene>
<accession>A0ABT6NPJ8</accession>
<reference evidence="2 3" key="1">
    <citation type="submission" date="2023-04" db="EMBL/GenBank/DDBJ databases">
        <title>The genome sequence of Polyangium sorediatum DSM14670.</title>
        <authorList>
            <person name="Zhang X."/>
        </authorList>
    </citation>
    <scope>NUCLEOTIDE SEQUENCE [LARGE SCALE GENOMIC DNA]</scope>
    <source>
        <strain evidence="2 3">DSM 14670</strain>
    </source>
</reference>
<feature type="signal peptide" evidence="1">
    <location>
        <begin position="1"/>
        <end position="37"/>
    </location>
</feature>